<dbReference type="PANTHER" id="PTHR12300:SF161">
    <property type="entry name" value="RECEPTOR EXPRESSION-ENHANCING PROTEIN"/>
    <property type="match status" value="1"/>
</dbReference>
<protein>
    <recommendedName>
        <fullName evidence="3 8">Protein YOP1</fullName>
    </recommendedName>
</protein>
<evidence type="ECO:0000256" key="3">
    <source>
        <dbReference type="ARBA" id="ARBA00019184"/>
    </source>
</evidence>
<evidence type="ECO:0000256" key="7">
    <source>
        <dbReference type="ARBA" id="ARBA00045873"/>
    </source>
</evidence>
<evidence type="ECO:0000256" key="1">
    <source>
        <dbReference type="ARBA" id="ARBA00004141"/>
    </source>
</evidence>
<feature type="transmembrane region" description="Helical" evidence="8">
    <location>
        <begin position="36"/>
        <end position="54"/>
    </location>
</feature>
<evidence type="ECO:0000256" key="8">
    <source>
        <dbReference type="RuleBase" id="RU362006"/>
    </source>
</evidence>
<evidence type="ECO:0000256" key="4">
    <source>
        <dbReference type="ARBA" id="ARBA00022692"/>
    </source>
</evidence>
<comment type="subcellular location">
    <subcellularLocation>
        <location evidence="1 8">Membrane</location>
        <topology evidence="1 8">Multi-pass membrane protein</topology>
    </subcellularLocation>
</comment>
<feature type="transmembrane region" description="Helical" evidence="8">
    <location>
        <begin position="112"/>
        <end position="137"/>
    </location>
</feature>
<dbReference type="AlphaFoldDB" id="A0A367XL09"/>
<dbReference type="InterPro" id="IPR004345">
    <property type="entry name" value="TB2_DP1_HVA22"/>
</dbReference>
<reference evidence="9 10" key="1">
    <citation type="submission" date="2018-06" db="EMBL/GenBank/DDBJ databases">
        <title>Whole genome sequencing of Candida tropicalis (genome annotated by CSBL at Korea University).</title>
        <authorList>
            <person name="Ahn J."/>
        </authorList>
    </citation>
    <scope>NUCLEOTIDE SEQUENCE [LARGE SCALE GENOMIC DNA]</scope>
    <source>
        <strain evidence="9 10">ATCC 20962</strain>
    </source>
</reference>
<dbReference type="EMBL" id="QLNQ01000030">
    <property type="protein sequence ID" value="RCK54336.1"/>
    <property type="molecule type" value="Genomic_DNA"/>
</dbReference>
<dbReference type="Pfam" id="PF03134">
    <property type="entry name" value="TB2_DP1_HVA22"/>
    <property type="match status" value="1"/>
</dbReference>
<evidence type="ECO:0000313" key="10">
    <source>
        <dbReference type="Proteomes" id="UP000253472"/>
    </source>
</evidence>
<evidence type="ECO:0000256" key="6">
    <source>
        <dbReference type="ARBA" id="ARBA00023136"/>
    </source>
</evidence>
<keyword evidence="4 8" id="KW-0812">Transmembrane</keyword>
<dbReference type="STRING" id="5486.A0A367XL09"/>
<evidence type="ECO:0000313" key="9">
    <source>
        <dbReference type="EMBL" id="RCK54336.1"/>
    </source>
</evidence>
<dbReference type="PANTHER" id="PTHR12300">
    <property type="entry name" value="HVA22-LIKE PROTEINS"/>
    <property type="match status" value="1"/>
</dbReference>
<comment type="caution">
    <text evidence="9">The sequence shown here is derived from an EMBL/GenBank/DDBJ whole genome shotgun (WGS) entry which is preliminary data.</text>
</comment>
<name>A0A367XL09_9ASCO</name>
<dbReference type="GO" id="GO:0016020">
    <property type="term" value="C:membrane"/>
    <property type="evidence" value="ECO:0007669"/>
    <property type="project" value="UniProtKB-SubCell"/>
</dbReference>
<evidence type="ECO:0000256" key="5">
    <source>
        <dbReference type="ARBA" id="ARBA00022989"/>
    </source>
</evidence>
<proteinExistence type="inferred from homology"/>
<dbReference type="OrthoDB" id="10009287at2759"/>
<feature type="transmembrane region" description="Helical" evidence="8">
    <location>
        <begin position="60"/>
        <end position="78"/>
    </location>
</feature>
<keyword evidence="6 8" id="KW-0472">Membrane</keyword>
<sequence>MSYQDQAKRYLSQIDKSTLNLSILNQFEAKTGLPRSYAVVGAAGIYFLLIILNFGGIGQLLSNIAGFVIPGYYSLVALKTTTTKDDTQLLTYWVVFSFINVIEFWSKTILYYIPFYFLLKTIFLIYLSVFGGANIIYNTVIRPLSDKYITVNNGSPISSKIQDTAEGVSTAIHN</sequence>
<keyword evidence="10" id="KW-1185">Reference proteome</keyword>
<evidence type="ECO:0000256" key="2">
    <source>
        <dbReference type="ARBA" id="ARBA00008573"/>
    </source>
</evidence>
<dbReference type="Proteomes" id="UP000253472">
    <property type="component" value="Unassembled WGS sequence"/>
</dbReference>
<accession>A0A367XL09</accession>
<feature type="transmembrane region" description="Helical" evidence="8">
    <location>
        <begin position="90"/>
        <end position="106"/>
    </location>
</feature>
<gene>
    <name evidence="9" type="primary">YOP1_1</name>
    <name evidence="9" type="ORF">Cantr_04335</name>
</gene>
<comment type="function">
    <text evidence="7">Required to generate and maintain the structure of the tubular endoplasmic reticulum network and the vacuole. Induces high curvature in membranes and causes membrane tubule formation. Involved in membrane/vesicle trafficking.</text>
</comment>
<comment type="similarity">
    <text evidence="2 8">Belongs to the DP1 family.</text>
</comment>
<keyword evidence="5 8" id="KW-1133">Transmembrane helix</keyword>
<organism evidence="9 10">
    <name type="scientific">Candida viswanathii</name>
    <dbReference type="NCBI Taxonomy" id="5486"/>
    <lineage>
        <taxon>Eukaryota</taxon>
        <taxon>Fungi</taxon>
        <taxon>Dikarya</taxon>
        <taxon>Ascomycota</taxon>
        <taxon>Saccharomycotina</taxon>
        <taxon>Pichiomycetes</taxon>
        <taxon>Debaryomycetaceae</taxon>
        <taxon>Candida/Lodderomyces clade</taxon>
        <taxon>Candida</taxon>
    </lineage>
</organism>